<feature type="region of interest" description="Disordered" evidence="1">
    <location>
        <begin position="193"/>
        <end position="233"/>
    </location>
</feature>
<feature type="compositionally biased region" description="Polar residues" evidence="1">
    <location>
        <begin position="270"/>
        <end position="279"/>
    </location>
</feature>
<proteinExistence type="predicted"/>
<reference evidence="2 3" key="1">
    <citation type="submission" date="2011-02" db="EMBL/GenBank/DDBJ databases">
        <title>The Genome Sequence of Mortierella verticillata NRRL 6337.</title>
        <authorList>
            <consortium name="The Broad Institute Genome Sequencing Platform"/>
            <person name="Russ C."/>
            <person name="Cuomo C."/>
            <person name="Burger G."/>
            <person name="Gray M.W."/>
            <person name="Holland P.W.H."/>
            <person name="King N."/>
            <person name="Lang F.B.F."/>
            <person name="Roger A.J."/>
            <person name="Ruiz-Trillo I."/>
            <person name="Young S.K."/>
            <person name="Zeng Q."/>
            <person name="Gargeya S."/>
            <person name="Alvarado L."/>
            <person name="Berlin A."/>
            <person name="Chapman S.B."/>
            <person name="Chen Z."/>
            <person name="Freedman E."/>
            <person name="Gellesch M."/>
            <person name="Goldberg J."/>
            <person name="Griggs A."/>
            <person name="Gujja S."/>
            <person name="Heilman E."/>
            <person name="Heiman D."/>
            <person name="Howarth C."/>
            <person name="Mehta T."/>
            <person name="Neiman D."/>
            <person name="Pearson M."/>
            <person name="Roberts A."/>
            <person name="Saif S."/>
            <person name="Shea T."/>
            <person name="Shenoy N."/>
            <person name="Sisk P."/>
            <person name="Stolte C."/>
            <person name="Sykes S."/>
            <person name="White J."/>
            <person name="Yandava C."/>
            <person name="Haas B."/>
            <person name="Nusbaum C."/>
            <person name="Birren B."/>
        </authorList>
    </citation>
    <scope>NUCLEOTIDE SEQUENCE [LARGE SCALE GENOMIC DNA]</scope>
    <source>
        <strain evidence="2 3">NRRL 6337</strain>
    </source>
</reference>
<evidence type="ECO:0000313" key="2">
    <source>
        <dbReference type="EMBL" id="KFH61709.1"/>
    </source>
</evidence>
<feature type="region of interest" description="Disordered" evidence="1">
    <location>
        <begin position="251"/>
        <end position="279"/>
    </location>
</feature>
<name>A0A086TID2_9FUNG</name>
<accession>A0A086TID2</accession>
<protein>
    <submittedName>
        <fullName evidence="2">Uncharacterized protein</fullName>
    </submittedName>
</protein>
<dbReference type="Proteomes" id="UP000243308">
    <property type="component" value="Unassembled WGS sequence"/>
</dbReference>
<dbReference type="OrthoDB" id="2436188at2759"/>
<evidence type="ECO:0000256" key="1">
    <source>
        <dbReference type="SAM" id="MobiDB-lite"/>
    </source>
</evidence>
<sequence length="279" mass="29984">MDHIKKVLSVVPVFLRGMPQSQWTANEFYVWLQEFAPSILTEAKFAPDSFFAAWVGALGMLPTKHPEDINLMHVAETRIRESQHKADRISRLIMTQISQETPALSVSLSKADLSAPVVLQLRPTAPMPPARQLSTPNTVSHPLALQSGSNSISSTNLPVAPTFQPTTLGFSRPSTLQTGTISPTNVPVASTFQLTTSSPSRPSIALQSGSGSTPSSKAPLSTFQSTAPSLPLPTTLQSAIPQALPVQQLTRLPTSLRPPSPESFIPLDFDSTTTSKPTR</sequence>
<dbReference type="AlphaFoldDB" id="A0A086TID2"/>
<organism evidence="2 3">
    <name type="scientific">Podila verticillata NRRL 6337</name>
    <dbReference type="NCBI Taxonomy" id="1069443"/>
    <lineage>
        <taxon>Eukaryota</taxon>
        <taxon>Fungi</taxon>
        <taxon>Fungi incertae sedis</taxon>
        <taxon>Mucoromycota</taxon>
        <taxon>Mortierellomycotina</taxon>
        <taxon>Mortierellomycetes</taxon>
        <taxon>Mortierellales</taxon>
        <taxon>Mortierellaceae</taxon>
        <taxon>Podila</taxon>
    </lineage>
</organism>
<feature type="non-terminal residue" evidence="2">
    <location>
        <position position="279"/>
    </location>
</feature>
<evidence type="ECO:0000313" key="3">
    <source>
        <dbReference type="Proteomes" id="UP000243308"/>
    </source>
</evidence>
<gene>
    <name evidence="2" type="ORF">MVEG_12451</name>
</gene>
<dbReference type="EMBL" id="KN042465">
    <property type="protein sequence ID" value="KFH61709.1"/>
    <property type="molecule type" value="Genomic_DNA"/>
</dbReference>
<keyword evidence="3" id="KW-1185">Reference proteome</keyword>